<organism evidence="1 2">
    <name type="scientific">Klebsiella michiganensis</name>
    <dbReference type="NCBI Taxonomy" id="1134687"/>
    <lineage>
        <taxon>Bacteria</taxon>
        <taxon>Pseudomonadati</taxon>
        <taxon>Pseudomonadota</taxon>
        <taxon>Gammaproteobacteria</taxon>
        <taxon>Enterobacterales</taxon>
        <taxon>Enterobacteriaceae</taxon>
        <taxon>Klebsiella/Raoultella group</taxon>
        <taxon>Klebsiella</taxon>
    </lineage>
</organism>
<comment type="caution">
    <text evidence="1">The sequence shown here is derived from an EMBL/GenBank/DDBJ whole genome shotgun (WGS) entry which is preliminary data.</text>
</comment>
<protein>
    <submittedName>
        <fullName evidence="1">Magnesium transporter</fullName>
    </submittedName>
</protein>
<reference evidence="1 2" key="1">
    <citation type="submission" date="2018-06" db="EMBL/GenBank/DDBJ databases">
        <authorList>
            <consortium name="Pathogen Informatics"/>
            <person name="Doyle S."/>
        </authorList>
    </citation>
    <scope>NUCLEOTIDE SEQUENCE [LARGE SCALE GENOMIC DNA]</scope>
    <source>
        <strain evidence="1 2">NCTC11685</strain>
    </source>
</reference>
<evidence type="ECO:0000313" key="2">
    <source>
        <dbReference type="Proteomes" id="UP000254863"/>
    </source>
</evidence>
<dbReference type="AlphaFoldDB" id="A0A7H4PG32"/>
<name>A0A7H4PG32_9ENTR</name>
<dbReference type="EMBL" id="UGMS01000002">
    <property type="protein sequence ID" value="STW70988.1"/>
    <property type="molecule type" value="Genomic_DNA"/>
</dbReference>
<sequence>MMGIGMEITLIVSLTLVCITLWSAGGVFGDPPDAQTRRHRPGCSFSAVYRTLSTVPGLIIYFKIAQYFLGAELIILPGGKDLPGCFIPARISAIALSNLSNSGASR</sequence>
<accession>A0A7H4PG32</accession>
<gene>
    <name evidence="1" type="ORF">NCTC11685_04620</name>
</gene>
<evidence type="ECO:0000313" key="1">
    <source>
        <dbReference type="EMBL" id="STW70988.1"/>
    </source>
</evidence>
<proteinExistence type="predicted"/>
<dbReference type="Proteomes" id="UP000254863">
    <property type="component" value="Unassembled WGS sequence"/>
</dbReference>